<accession>A0A4T2BC16</accession>
<dbReference type="GO" id="GO:0016990">
    <property type="term" value="F:arginine deiminase activity"/>
    <property type="evidence" value="ECO:0007669"/>
    <property type="project" value="TreeGrafter"/>
</dbReference>
<dbReference type="OrthoDB" id="258252at2"/>
<dbReference type="RefSeq" id="WP_136643829.1">
    <property type="nucleotide sequence ID" value="NZ_QYRT01000083.1"/>
</dbReference>
<dbReference type="PANTHER" id="PTHR47271:SF2">
    <property type="entry name" value="ARGININE DEIMINASE"/>
    <property type="match status" value="1"/>
</dbReference>
<dbReference type="Pfam" id="PF02274">
    <property type="entry name" value="ADI"/>
    <property type="match status" value="1"/>
</dbReference>
<dbReference type="Proteomes" id="UP000306192">
    <property type="component" value="Unassembled WGS sequence"/>
</dbReference>
<protein>
    <submittedName>
        <fullName evidence="1">Amidinotransferase</fullName>
    </submittedName>
</protein>
<reference evidence="1 2" key="1">
    <citation type="journal article" date="2019" name="Microorganisms">
        <title>Systematic Affiliation and Genome Analysis of Subtercola vilae DB165(T) with Particular Emphasis on Cold Adaptation of an Isolate from a High-Altitude Cold Volcano Lake.</title>
        <authorList>
            <person name="Villalobos A.S."/>
            <person name="Wiese J."/>
            <person name="Imhoff J.F."/>
            <person name="Dorador C."/>
            <person name="Keller A."/>
            <person name="Hentschel U."/>
        </authorList>
    </citation>
    <scope>NUCLEOTIDE SEQUENCE [LARGE SCALE GENOMIC DNA]</scope>
    <source>
        <strain evidence="1 2">DB165</strain>
    </source>
</reference>
<keyword evidence="2" id="KW-1185">Reference proteome</keyword>
<dbReference type="Gene3D" id="3.75.10.10">
    <property type="entry name" value="L-arginine/glycine Amidinotransferase, Chain A"/>
    <property type="match status" value="1"/>
</dbReference>
<dbReference type="SUPFAM" id="SSF55909">
    <property type="entry name" value="Pentein"/>
    <property type="match status" value="1"/>
</dbReference>
<dbReference type="PANTHER" id="PTHR47271">
    <property type="entry name" value="ARGININE DEIMINASE"/>
    <property type="match status" value="1"/>
</dbReference>
<organism evidence="1 2">
    <name type="scientific">Subtercola vilae</name>
    <dbReference type="NCBI Taxonomy" id="2056433"/>
    <lineage>
        <taxon>Bacteria</taxon>
        <taxon>Bacillati</taxon>
        <taxon>Actinomycetota</taxon>
        <taxon>Actinomycetes</taxon>
        <taxon>Micrococcales</taxon>
        <taxon>Microbacteriaceae</taxon>
        <taxon>Subtercola</taxon>
    </lineage>
</organism>
<evidence type="ECO:0000313" key="2">
    <source>
        <dbReference type="Proteomes" id="UP000306192"/>
    </source>
</evidence>
<keyword evidence="1" id="KW-0808">Transferase</keyword>
<gene>
    <name evidence="1" type="ORF">D4765_18810</name>
</gene>
<name>A0A4T2BC16_9MICO</name>
<proteinExistence type="predicted"/>
<evidence type="ECO:0000313" key="1">
    <source>
        <dbReference type="EMBL" id="TIH27021.1"/>
    </source>
</evidence>
<dbReference type="EMBL" id="QYRT01000083">
    <property type="protein sequence ID" value="TIH27021.1"/>
    <property type="molecule type" value="Genomic_DNA"/>
</dbReference>
<dbReference type="AlphaFoldDB" id="A0A4T2BC16"/>
<sequence length="346" mass="38176">MPEADTRSTVSAPISPRRIYVESEFASLHTVVLAQSEMRLPDADTFSPAQLDEEIDIMPADKRLVIRELLGKDHAIAMPARQAQWECERANFQAVLEKHDIEVLRPRLLTQYEKDAGGANGYANAFVRDPWFTVGGHVIEGSLRFPHRRREVLASRNIMKTQVIPAGSTYNALPQPEIMPLEIDDGGPGPFLEGGDVLVHGQHIFVGQSGRASTAQGAEYLRKLLEPAGYTVEVVPLKPNILHLDCAMGMVREGLLVVYEEGVLNGVPESLADWEKIPVSQLEAANLGTNGLPISPTVYITDPFFERIGSEVAKRGIHVEYVDFAISRGFGGAFRCSTQPLWRETP</sequence>
<dbReference type="GO" id="GO:0019546">
    <property type="term" value="P:L-arginine deiminase pathway"/>
    <property type="evidence" value="ECO:0007669"/>
    <property type="project" value="TreeGrafter"/>
</dbReference>
<comment type="caution">
    <text evidence="1">The sequence shown here is derived from an EMBL/GenBank/DDBJ whole genome shotgun (WGS) entry which is preliminary data.</text>
</comment>
<dbReference type="GO" id="GO:0016740">
    <property type="term" value="F:transferase activity"/>
    <property type="evidence" value="ECO:0007669"/>
    <property type="project" value="UniProtKB-KW"/>
</dbReference>